<comment type="caution">
    <text evidence="5">The sequence shown here is derived from an EMBL/GenBank/DDBJ whole genome shotgun (WGS) entry which is preliminary data.</text>
</comment>
<dbReference type="Proteomes" id="UP000545493">
    <property type="component" value="Unassembled WGS sequence"/>
</dbReference>
<dbReference type="GO" id="GO:0030145">
    <property type="term" value="F:manganese ion binding"/>
    <property type="evidence" value="ECO:0007669"/>
    <property type="project" value="TreeGrafter"/>
</dbReference>
<evidence type="ECO:0000256" key="2">
    <source>
        <dbReference type="ARBA" id="ARBA00022801"/>
    </source>
</evidence>
<gene>
    <name evidence="5" type="ORF">FHU38_003976</name>
</gene>
<dbReference type="PANTHER" id="PTHR43782:SF3">
    <property type="entry name" value="ARGINASE"/>
    <property type="match status" value="1"/>
</dbReference>
<evidence type="ECO:0000313" key="6">
    <source>
        <dbReference type="Proteomes" id="UP000545493"/>
    </source>
</evidence>
<dbReference type="EC" id="3.5.3.1" evidence="5"/>
<dbReference type="AlphaFoldDB" id="A0A7X5ZS75"/>
<evidence type="ECO:0000313" key="5">
    <source>
        <dbReference type="EMBL" id="NIJ13632.1"/>
    </source>
</evidence>
<protein>
    <submittedName>
        <fullName evidence="5">Arginase</fullName>
        <ecNumber evidence="5">3.5.3.1</ecNumber>
    </submittedName>
</protein>
<reference evidence="5 6" key="1">
    <citation type="submission" date="2020-03" db="EMBL/GenBank/DDBJ databases">
        <title>Sequencing the genomes of 1000 actinobacteria strains.</title>
        <authorList>
            <person name="Klenk H.-P."/>
        </authorList>
    </citation>
    <scope>NUCLEOTIDE SEQUENCE [LARGE SCALE GENOMIC DNA]</scope>
    <source>
        <strain evidence="5 6">DSM 45685</strain>
    </source>
</reference>
<comment type="similarity">
    <text evidence="4">Belongs to the arginase family.</text>
</comment>
<evidence type="ECO:0000256" key="1">
    <source>
        <dbReference type="ARBA" id="ARBA00022723"/>
    </source>
</evidence>
<dbReference type="SUPFAM" id="SSF52768">
    <property type="entry name" value="Arginase/deacetylase"/>
    <property type="match status" value="1"/>
</dbReference>
<keyword evidence="2 5" id="KW-0378">Hydrolase</keyword>
<evidence type="ECO:0000256" key="4">
    <source>
        <dbReference type="PROSITE-ProRule" id="PRU00742"/>
    </source>
</evidence>
<dbReference type="RefSeq" id="WP_167173549.1">
    <property type="nucleotide sequence ID" value="NZ_JAAOYM010000001.1"/>
</dbReference>
<keyword evidence="1" id="KW-0479">Metal-binding</keyword>
<sequence length="273" mass="28714">MRIHAVPQWQGALWQGAARRLPDGCRTLARLAAEVLAEPVHFVPVESAGSDTVDGVGNRSVLVRNRDAQLAALEVPEGKVLTIGGDCGADLVPAGVARYRYGEDLGVVWFDAHADCNTPASSPSGAFHGMVLRALLGEGDPEFAASPAVATGRVVLAGTRTFDAAEREVVEAGLVCHVPPPTDPRDLLAVLREAAATKVYLHIDLDVLDPSEFGWTGYHEPGGISLAWLVAAVAGLAELEVVGAAVTECAASTHDQVEPLRPLFEVLGRLLAR</sequence>
<dbReference type="InterPro" id="IPR023696">
    <property type="entry name" value="Ureohydrolase_dom_sf"/>
</dbReference>
<dbReference type="PANTHER" id="PTHR43782">
    <property type="entry name" value="ARGINASE"/>
    <property type="match status" value="1"/>
</dbReference>
<dbReference type="Pfam" id="PF00491">
    <property type="entry name" value="Arginase"/>
    <property type="match status" value="1"/>
</dbReference>
<accession>A0A7X5ZS75</accession>
<dbReference type="EMBL" id="JAAOYM010000001">
    <property type="protein sequence ID" value="NIJ13632.1"/>
    <property type="molecule type" value="Genomic_DNA"/>
</dbReference>
<name>A0A7X5ZS75_9PSEU</name>
<evidence type="ECO:0000256" key="3">
    <source>
        <dbReference type="ARBA" id="ARBA00023211"/>
    </source>
</evidence>
<dbReference type="InterPro" id="IPR006035">
    <property type="entry name" value="Ureohydrolase"/>
</dbReference>
<dbReference type="GO" id="GO:0004053">
    <property type="term" value="F:arginase activity"/>
    <property type="evidence" value="ECO:0007669"/>
    <property type="project" value="UniProtKB-EC"/>
</dbReference>
<dbReference type="CDD" id="cd09999">
    <property type="entry name" value="Arginase-like_1"/>
    <property type="match status" value="1"/>
</dbReference>
<proteinExistence type="inferred from homology"/>
<keyword evidence="6" id="KW-1185">Reference proteome</keyword>
<dbReference type="PRINTS" id="PR00116">
    <property type="entry name" value="ARGINASE"/>
</dbReference>
<dbReference type="PROSITE" id="PS51409">
    <property type="entry name" value="ARGINASE_2"/>
    <property type="match status" value="1"/>
</dbReference>
<keyword evidence="3" id="KW-0464">Manganese</keyword>
<dbReference type="Gene3D" id="3.40.800.10">
    <property type="entry name" value="Ureohydrolase domain"/>
    <property type="match status" value="1"/>
</dbReference>
<organism evidence="5 6">
    <name type="scientific">Saccharomonospora amisosensis</name>
    <dbReference type="NCBI Taxonomy" id="1128677"/>
    <lineage>
        <taxon>Bacteria</taxon>
        <taxon>Bacillati</taxon>
        <taxon>Actinomycetota</taxon>
        <taxon>Actinomycetes</taxon>
        <taxon>Pseudonocardiales</taxon>
        <taxon>Pseudonocardiaceae</taxon>
        <taxon>Saccharomonospora</taxon>
    </lineage>
</organism>
<dbReference type="GO" id="GO:0005829">
    <property type="term" value="C:cytosol"/>
    <property type="evidence" value="ECO:0007669"/>
    <property type="project" value="TreeGrafter"/>
</dbReference>